<dbReference type="InterPro" id="IPR012772">
    <property type="entry name" value="Ectoine_EctA"/>
</dbReference>
<evidence type="ECO:0000313" key="11">
    <source>
        <dbReference type="EMBL" id="MFD0959005.1"/>
    </source>
</evidence>
<evidence type="ECO:0000256" key="9">
    <source>
        <dbReference type="RuleBase" id="RU365045"/>
    </source>
</evidence>
<keyword evidence="12" id="KW-1185">Reference proteome</keyword>
<name>A0ABW3HNE5_9BACL</name>
<feature type="domain" description="N-acetyltransferase" evidence="10">
    <location>
        <begin position="20"/>
        <end position="163"/>
    </location>
</feature>
<reference evidence="12" key="1">
    <citation type="journal article" date="2019" name="Int. J. Syst. Evol. Microbiol.">
        <title>The Global Catalogue of Microorganisms (GCM) 10K type strain sequencing project: providing services to taxonomists for standard genome sequencing and annotation.</title>
        <authorList>
            <consortium name="The Broad Institute Genomics Platform"/>
            <consortium name="The Broad Institute Genome Sequencing Center for Infectious Disease"/>
            <person name="Wu L."/>
            <person name="Ma J."/>
        </authorList>
    </citation>
    <scope>NUCLEOTIDE SEQUENCE [LARGE SCALE GENOMIC DNA]</scope>
    <source>
        <strain evidence="12">CCUG 59129</strain>
    </source>
</reference>
<evidence type="ECO:0000256" key="7">
    <source>
        <dbReference type="ARBA" id="ARBA00023315"/>
    </source>
</evidence>
<dbReference type="Pfam" id="PF00583">
    <property type="entry name" value="Acetyltransf_1"/>
    <property type="match status" value="1"/>
</dbReference>
<comment type="caution">
    <text evidence="11">The sequence shown here is derived from an EMBL/GenBank/DDBJ whole genome shotgun (WGS) entry which is preliminary data.</text>
</comment>
<evidence type="ECO:0000313" key="12">
    <source>
        <dbReference type="Proteomes" id="UP001596989"/>
    </source>
</evidence>
<comment type="function">
    <text evidence="1 9">Catalyzes the acetylation of L-2,4-diaminobutyrate (DABA) to gamma-N-acetyl-alpha,gamma-diaminobutyric acid (ADABA) with acetyl coenzyme A.</text>
</comment>
<dbReference type="PROSITE" id="PS51186">
    <property type="entry name" value="GNAT"/>
    <property type="match status" value="1"/>
</dbReference>
<evidence type="ECO:0000256" key="8">
    <source>
        <dbReference type="ARBA" id="ARBA00048924"/>
    </source>
</evidence>
<comment type="catalytic activity">
    <reaction evidence="8 9">
        <text>L-2,4-diaminobutanoate + acetyl-CoA = (2S)-4-acetamido-2-aminobutanoate + CoA + H(+)</text>
        <dbReference type="Rhea" id="RHEA:16901"/>
        <dbReference type="ChEBI" id="CHEBI:15378"/>
        <dbReference type="ChEBI" id="CHEBI:57287"/>
        <dbReference type="ChEBI" id="CHEBI:57288"/>
        <dbReference type="ChEBI" id="CHEBI:58761"/>
        <dbReference type="ChEBI" id="CHEBI:58929"/>
        <dbReference type="EC" id="2.3.1.178"/>
    </reaction>
</comment>
<comment type="similarity">
    <text evidence="3 9">Belongs to the acetyltransferase family. EctA subfamily.</text>
</comment>
<dbReference type="Gene3D" id="3.40.630.30">
    <property type="match status" value="1"/>
</dbReference>
<dbReference type="GO" id="GO:0033816">
    <property type="term" value="F:diaminobutyrate acetyltransferase activity"/>
    <property type="evidence" value="ECO:0007669"/>
    <property type="project" value="UniProtKB-EC"/>
</dbReference>
<organism evidence="11 12">
    <name type="scientific">Paenibacillus chungangensis</name>
    <dbReference type="NCBI Taxonomy" id="696535"/>
    <lineage>
        <taxon>Bacteria</taxon>
        <taxon>Bacillati</taxon>
        <taxon>Bacillota</taxon>
        <taxon>Bacilli</taxon>
        <taxon>Bacillales</taxon>
        <taxon>Paenibacillaceae</taxon>
        <taxon>Paenibacillus</taxon>
    </lineage>
</organism>
<dbReference type="Proteomes" id="UP001596989">
    <property type="component" value="Unassembled WGS sequence"/>
</dbReference>
<dbReference type="InterPro" id="IPR000182">
    <property type="entry name" value="GNAT_dom"/>
</dbReference>
<evidence type="ECO:0000256" key="5">
    <source>
        <dbReference type="ARBA" id="ARBA00017935"/>
    </source>
</evidence>
<evidence type="ECO:0000256" key="1">
    <source>
        <dbReference type="ARBA" id="ARBA00003741"/>
    </source>
</evidence>
<keyword evidence="7 9" id="KW-0012">Acyltransferase</keyword>
<evidence type="ECO:0000256" key="2">
    <source>
        <dbReference type="ARBA" id="ARBA00004978"/>
    </source>
</evidence>
<accession>A0ABW3HNE5</accession>
<evidence type="ECO:0000256" key="4">
    <source>
        <dbReference type="ARBA" id="ARBA00012355"/>
    </source>
</evidence>
<gene>
    <name evidence="9 11" type="primary">ectA</name>
    <name evidence="11" type="ORF">ACFQ2I_06320</name>
</gene>
<dbReference type="SUPFAM" id="SSF55729">
    <property type="entry name" value="Acyl-CoA N-acyltransferases (Nat)"/>
    <property type="match status" value="1"/>
</dbReference>
<comment type="pathway">
    <text evidence="2 9">Amine and polyamine biosynthesis; ectoine biosynthesis; L-ectoine from L-aspartate 4-semialdehyde: step 2/3.</text>
</comment>
<dbReference type="RefSeq" id="WP_377562841.1">
    <property type="nucleotide sequence ID" value="NZ_JBHTJZ010000005.1"/>
</dbReference>
<evidence type="ECO:0000256" key="6">
    <source>
        <dbReference type="ARBA" id="ARBA00022679"/>
    </source>
</evidence>
<sequence length="193" mass="21574">MQQASATKQDEQQSSEDGKLLYRMPSVEEGAKAWELVRDSGVLDLNSAYSYLMLFDLFRDTCCVAVEEGELVGFVSAFRKPTETSTLFVWQIGVSAKMRGRGVGKALIRQLLQRVGTANVQYIEATISPGNMPSSKLFQSVADELGAECAIRDYYSSELFPGDGHHDDERLYRIGPFRLQETTWKQSLEEAGK</sequence>
<evidence type="ECO:0000259" key="10">
    <source>
        <dbReference type="PROSITE" id="PS51186"/>
    </source>
</evidence>
<dbReference type="NCBIfam" id="TIGR02406">
    <property type="entry name" value="ectoine_EctA"/>
    <property type="match status" value="1"/>
</dbReference>
<dbReference type="InterPro" id="IPR016181">
    <property type="entry name" value="Acyl_CoA_acyltransferase"/>
</dbReference>
<dbReference type="EC" id="2.3.1.178" evidence="4 9"/>
<dbReference type="CDD" id="cd04301">
    <property type="entry name" value="NAT_SF"/>
    <property type="match status" value="1"/>
</dbReference>
<dbReference type="EMBL" id="JBHTJZ010000005">
    <property type="protein sequence ID" value="MFD0959005.1"/>
    <property type="molecule type" value="Genomic_DNA"/>
</dbReference>
<proteinExistence type="inferred from homology"/>
<protein>
    <recommendedName>
        <fullName evidence="5 9">L-2,4-diaminobutyric acid acetyltransferase</fullName>
        <shortName evidence="9">DABA acetyltransferase</shortName>
        <ecNumber evidence="4 9">2.3.1.178</ecNumber>
    </recommendedName>
</protein>
<keyword evidence="6 9" id="KW-0808">Transferase</keyword>
<evidence type="ECO:0000256" key="3">
    <source>
        <dbReference type="ARBA" id="ARBA00010712"/>
    </source>
</evidence>